<evidence type="ECO:0000313" key="1">
    <source>
        <dbReference type="EMBL" id="MBB6051758.1"/>
    </source>
</evidence>
<evidence type="ECO:0000313" key="2">
    <source>
        <dbReference type="Proteomes" id="UP000520814"/>
    </source>
</evidence>
<dbReference type="EMBL" id="JACHGW010000003">
    <property type="protein sequence ID" value="MBB6051758.1"/>
    <property type="molecule type" value="Genomic_DNA"/>
</dbReference>
<sequence length="71" mass="7785">MRAMNPLSATGVLIAFVERDAALYARVRFATHRGQAIEFTSPTPTPAESRFVGDYVGVSYRPDQPEGAWIA</sequence>
<comment type="caution">
    <text evidence="1">The sequence shown here is derived from an EMBL/GenBank/DDBJ whole genome shotgun (WGS) entry which is preliminary data.</text>
</comment>
<dbReference type="AlphaFoldDB" id="A0A7W9ST26"/>
<proteinExistence type="predicted"/>
<accession>A0A7W9ST26</accession>
<dbReference type="Proteomes" id="UP000520814">
    <property type="component" value="Unassembled WGS sequence"/>
</dbReference>
<reference evidence="1 2" key="1">
    <citation type="submission" date="2020-08" db="EMBL/GenBank/DDBJ databases">
        <title>Genomic Encyclopedia of Type Strains, Phase IV (KMG-IV): sequencing the most valuable type-strain genomes for metagenomic binning, comparative biology and taxonomic classification.</title>
        <authorList>
            <person name="Goeker M."/>
        </authorList>
    </citation>
    <scope>NUCLEOTIDE SEQUENCE [LARGE SCALE GENOMIC DNA]</scope>
    <source>
        <strain evidence="1 2">DSM 23562</strain>
    </source>
</reference>
<organism evidence="1 2">
    <name type="scientific">Armatimonas rosea</name>
    <dbReference type="NCBI Taxonomy" id="685828"/>
    <lineage>
        <taxon>Bacteria</taxon>
        <taxon>Bacillati</taxon>
        <taxon>Armatimonadota</taxon>
        <taxon>Armatimonadia</taxon>
        <taxon>Armatimonadales</taxon>
        <taxon>Armatimonadaceae</taxon>
        <taxon>Armatimonas</taxon>
    </lineage>
</organism>
<gene>
    <name evidence="1" type="ORF">HNQ39_003568</name>
</gene>
<dbReference type="RefSeq" id="WP_184199392.1">
    <property type="nucleotide sequence ID" value="NZ_JACHGW010000003.1"/>
</dbReference>
<protein>
    <submittedName>
        <fullName evidence="1">Uncharacterized protein</fullName>
    </submittedName>
</protein>
<name>A0A7W9ST26_ARMRO</name>
<keyword evidence="2" id="KW-1185">Reference proteome</keyword>